<dbReference type="InterPro" id="IPR002018">
    <property type="entry name" value="CarbesteraseB"/>
</dbReference>
<evidence type="ECO:0000313" key="6">
    <source>
        <dbReference type="Proteomes" id="UP001562354"/>
    </source>
</evidence>
<comment type="caution">
    <text evidence="5">The sequence shown here is derived from an EMBL/GenBank/DDBJ whole genome shotgun (WGS) entry which is preliminary data.</text>
</comment>
<name>A0ABR3P2G3_9PEZI</name>
<evidence type="ECO:0000256" key="1">
    <source>
        <dbReference type="ARBA" id="ARBA00005964"/>
    </source>
</evidence>
<dbReference type="EC" id="3.1.1.-" evidence="3"/>
<dbReference type="InterPro" id="IPR050654">
    <property type="entry name" value="AChE-related_enzymes"/>
</dbReference>
<feature type="signal peptide" evidence="3">
    <location>
        <begin position="1"/>
        <end position="21"/>
    </location>
</feature>
<evidence type="ECO:0000256" key="3">
    <source>
        <dbReference type="RuleBase" id="RU361235"/>
    </source>
</evidence>
<keyword evidence="3" id="KW-0732">Signal</keyword>
<keyword evidence="2 3" id="KW-0378">Hydrolase</keyword>
<comment type="similarity">
    <text evidence="1 3">Belongs to the type-B carboxylesterase/lipase family.</text>
</comment>
<dbReference type="Proteomes" id="UP001562354">
    <property type="component" value="Unassembled WGS sequence"/>
</dbReference>
<evidence type="ECO:0000313" key="5">
    <source>
        <dbReference type="EMBL" id="KAL1296499.1"/>
    </source>
</evidence>
<dbReference type="PROSITE" id="PS00122">
    <property type="entry name" value="CARBOXYLESTERASE_B_1"/>
    <property type="match status" value="1"/>
</dbReference>
<dbReference type="Pfam" id="PF00135">
    <property type="entry name" value="COesterase"/>
    <property type="match status" value="2"/>
</dbReference>
<dbReference type="InterPro" id="IPR029058">
    <property type="entry name" value="AB_hydrolase_fold"/>
</dbReference>
<dbReference type="EMBL" id="JBFMKM010000018">
    <property type="protein sequence ID" value="KAL1296499.1"/>
    <property type="molecule type" value="Genomic_DNA"/>
</dbReference>
<reference evidence="5 6" key="1">
    <citation type="submission" date="2024-07" db="EMBL/GenBank/DDBJ databases">
        <title>Draft sequence of the Neodothiora populina.</title>
        <authorList>
            <person name="Drown D.D."/>
            <person name="Schuette U.S."/>
            <person name="Buechlein A.B."/>
            <person name="Rusch D.R."/>
            <person name="Winton L.W."/>
            <person name="Adams G.A."/>
        </authorList>
    </citation>
    <scope>NUCLEOTIDE SEQUENCE [LARGE SCALE GENOMIC DNA]</scope>
    <source>
        <strain evidence="5 6">CPC 39397</strain>
    </source>
</reference>
<keyword evidence="6" id="KW-1185">Reference proteome</keyword>
<organism evidence="5 6">
    <name type="scientific">Neodothiora populina</name>
    <dbReference type="NCBI Taxonomy" id="2781224"/>
    <lineage>
        <taxon>Eukaryota</taxon>
        <taxon>Fungi</taxon>
        <taxon>Dikarya</taxon>
        <taxon>Ascomycota</taxon>
        <taxon>Pezizomycotina</taxon>
        <taxon>Dothideomycetes</taxon>
        <taxon>Dothideomycetidae</taxon>
        <taxon>Dothideales</taxon>
        <taxon>Dothioraceae</taxon>
        <taxon>Neodothiora</taxon>
    </lineage>
</organism>
<dbReference type="PANTHER" id="PTHR43918:SF4">
    <property type="entry name" value="CARBOXYLIC ESTER HYDROLASE"/>
    <property type="match status" value="1"/>
</dbReference>
<sequence length="514" mass="56128">MPTLLLKIVASIALITSQVHAFFLVDALKSFDHVHDQPETKCLVGSAVNTTSGMIIGHPATEAPLVSEYLAIPFAQPPISELRFAPPSPYRGSGIVNSSSLPLNCPQSKVTFPGLIGNASTQLNEYLVAVTAGPNGWAEDCLYLNIWTKPQTGEAKKAVMVWFYGGAFKAGGSNSAVYNGQYFADLHDVIVVTFNYRVSALGFSGAPGLEQNVGLLDQRLAVEWVRDNIAAFGGDVDRITLFGESAGAASIDYYNHVYMDDPIIAGSIMESGSTTLGNATSNITAAALWKGLAANCSCGTGNESQVLACMRDVPIAQLVEYAAAFPFNPSVDNQLVFQNYTKLRDQGAFIKKPALIGNNVYEAAWFKLKTGLIKSESFWDAFNANVFTCVSNDLAQIRRLFHVPAWRYQFFPSFPDTELPYNASLATHTSEIPLVFGTFNDAFKSTPGTPEERSLSNFMMAYWSAFAKNPYRGLTEKGWPLYNQTQKSLALLGFQHRYSRSTLVRPDFIDHVCA</sequence>
<gene>
    <name evidence="5" type="ORF">AAFC00_000011</name>
</gene>
<feature type="domain" description="Carboxylesterase type B" evidence="4">
    <location>
        <begin position="47"/>
        <end position="368"/>
    </location>
</feature>
<dbReference type="InterPro" id="IPR019826">
    <property type="entry name" value="Carboxylesterase_B_AS"/>
</dbReference>
<feature type="domain" description="Carboxylesterase type B" evidence="4">
    <location>
        <begin position="378"/>
        <end position="496"/>
    </location>
</feature>
<dbReference type="SUPFAM" id="SSF53474">
    <property type="entry name" value="alpha/beta-Hydrolases"/>
    <property type="match status" value="1"/>
</dbReference>
<feature type="chain" id="PRO_5044956435" description="Carboxylic ester hydrolase" evidence="3">
    <location>
        <begin position="22"/>
        <end position="514"/>
    </location>
</feature>
<protein>
    <recommendedName>
        <fullName evidence="3">Carboxylic ester hydrolase</fullName>
        <ecNumber evidence="3">3.1.1.-</ecNumber>
    </recommendedName>
</protein>
<evidence type="ECO:0000259" key="4">
    <source>
        <dbReference type="Pfam" id="PF00135"/>
    </source>
</evidence>
<dbReference type="Gene3D" id="3.40.50.1820">
    <property type="entry name" value="alpha/beta hydrolase"/>
    <property type="match status" value="2"/>
</dbReference>
<dbReference type="GeneID" id="95973714"/>
<proteinExistence type="inferred from homology"/>
<evidence type="ECO:0000256" key="2">
    <source>
        <dbReference type="ARBA" id="ARBA00022801"/>
    </source>
</evidence>
<dbReference type="RefSeq" id="XP_069196181.1">
    <property type="nucleotide sequence ID" value="XM_069340299.1"/>
</dbReference>
<dbReference type="PANTHER" id="PTHR43918">
    <property type="entry name" value="ACETYLCHOLINESTERASE"/>
    <property type="match status" value="1"/>
</dbReference>
<accession>A0ABR3P2G3</accession>